<sequence>MKGDHKECYANGIQNPAE</sequence>
<dbReference type="AlphaFoldDB" id="A0A0A9A8J0"/>
<organism evidence="1">
    <name type="scientific">Arundo donax</name>
    <name type="common">Giant reed</name>
    <name type="synonym">Donax arundinaceus</name>
    <dbReference type="NCBI Taxonomy" id="35708"/>
    <lineage>
        <taxon>Eukaryota</taxon>
        <taxon>Viridiplantae</taxon>
        <taxon>Streptophyta</taxon>
        <taxon>Embryophyta</taxon>
        <taxon>Tracheophyta</taxon>
        <taxon>Spermatophyta</taxon>
        <taxon>Magnoliopsida</taxon>
        <taxon>Liliopsida</taxon>
        <taxon>Poales</taxon>
        <taxon>Poaceae</taxon>
        <taxon>PACMAD clade</taxon>
        <taxon>Arundinoideae</taxon>
        <taxon>Arundineae</taxon>
        <taxon>Arundo</taxon>
    </lineage>
</organism>
<reference evidence="1" key="2">
    <citation type="journal article" date="2015" name="Data Brief">
        <title>Shoot transcriptome of the giant reed, Arundo donax.</title>
        <authorList>
            <person name="Barrero R.A."/>
            <person name="Guerrero F.D."/>
            <person name="Moolhuijzen P."/>
            <person name="Goolsby J.A."/>
            <person name="Tidwell J."/>
            <person name="Bellgard S.E."/>
            <person name="Bellgard M.I."/>
        </authorList>
    </citation>
    <scope>NUCLEOTIDE SEQUENCE</scope>
    <source>
        <tissue evidence="1">Shoot tissue taken approximately 20 cm above the soil surface</tissue>
    </source>
</reference>
<evidence type="ECO:0000313" key="1">
    <source>
        <dbReference type="EMBL" id="JAD45310.1"/>
    </source>
</evidence>
<name>A0A0A9A8J0_ARUDO</name>
<reference evidence="1" key="1">
    <citation type="submission" date="2014-09" db="EMBL/GenBank/DDBJ databases">
        <authorList>
            <person name="Magalhaes I.L.F."/>
            <person name="Oliveira U."/>
            <person name="Santos F.R."/>
            <person name="Vidigal T.H.D.A."/>
            <person name="Brescovit A.D."/>
            <person name="Santos A.J."/>
        </authorList>
    </citation>
    <scope>NUCLEOTIDE SEQUENCE</scope>
    <source>
        <tissue evidence="1">Shoot tissue taken approximately 20 cm above the soil surface</tissue>
    </source>
</reference>
<protein>
    <submittedName>
        <fullName evidence="1">Uncharacterized protein</fullName>
    </submittedName>
</protein>
<accession>A0A0A9A8J0</accession>
<proteinExistence type="predicted"/>
<dbReference type="EMBL" id="GBRH01252585">
    <property type="protein sequence ID" value="JAD45310.1"/>
    <property type="molecule type" value="Transcribed_RNA"/>
</dbReference>